<sequence>MVWNNRQLYHSNTYYHIAESSSKTIDVVDWLSDNQGDPAILDFNNKLKDHLLARLVDLAFDGEEYNQMYLHSFLRVNYTTYDLHHEQDSNSSQTHPDLMALSHEDSPDRIVPHPYWYGHVIHIFHIDVLHFKPSTELNLPDIQCINVLFVCWFRHETIVCGIQLIPAFTHGRTGELLPPSVAHSAGEIDNWKLYYVNM</sequence>
<dbReference type="EMBL" id="KN825087">
    <property type="protein sequence ID" value="KIK94749.1"/>
    <property type="molecule type" value="Genomic_DNA"/>
</dbReference>
<reference evidence="2" key="2">
    <citation type="submission" date="2015-01" db="EMBL/GenBank/DDBJ databases">
        <title>Evolutionary Origins and Diversification of the Mycorrhizal Mutualists.</title>
        <authorList>
            <consortium name="DOE Joint Genome Institute"/>
            <consortium name="Mycorrhizal Genomics Consortium"/>
            <person name="Kohler A."/>
            <person name="Kuo A."/>
            <person name="Nagy L.G."/>
            <person name="Floudas D."/>
            <person name="Copeland A."/>
            <person name="Barry K.W."/>
            <person name="Cichocki N."/>
            <person name="Veneault-Fourrey C."/>
            <person name="LaButti K."/>
            <person name="Lindquist E.A."/>
            <person name="Lipzen A."/>
            <person name="Lundell T."/>
            <person name="Morin E."/>
            <person name="Murat C."/>
            <person name="Riley R."/>
            <person name="Ohm R."/>
            <person name="Sun H."/>
            <person name="Tunlid A."/>
            <person name="Henrissat B."/>
            <person name="Grigoriev I.V."/>
            <person name="Hibbett D.S."/>
            <person name="Martin F."/>
        </authorList>
    </citation>
    <scope>NUCLEOTIDE SEQUENCE [LARGE SCALE GENOMIC DNA]</scope>
    <source>
        <strain evidence="2">Ve08.2h10</strain>
    </source>
</reference>
<evidence type="ECO:0000313" key="1">
    <source>
        <dbReference type="EMBL" id="KIK94749.1"/>
    </source>
</evidence>
<protein>
    <submittedName>
        <fullName evidence="1">Unplaced genomic scaffold scaffold_265, whole genome shotgun sequence</fullName>
    </submittedName>
</protein>
<dbReference type="InParanoid" id="A0A0D0E2E7"/>
<dbReference type="AlphaFoldDB" id="A0A0D0E2E7"/>
<organism evidence="1 2">
    <name type="scientific">Paxillus rubicundulus Ve08.2h10</name>
    <dbReference type="NCBI Taxonomy" id="930991"/>
    <lineage>
        <taxon>Eukaryota</taxon>
        <taxon>Fungi</taxon>
        <taxon>Dikarya</taxon>
        <taxon>Basidiomycota</taxon>
        <taxon>Agaricomycotina</taxon>
        <taxon>Agaricomycetes</taxon>
        <taxon>Agaricomycetidae</taxon>
        <taxon>Boletales</taxon>
        <taxon>Paxilineae</taxon>
        <taxon>Paxillaceae</taxon>
        <taxon>Paxillus</taxon>
    </lineage>
</organism>
<evidence type="ECO:0000313" key="2">
    <source>
        <dbReference type="Proteomes" id="UP000054538"/>
    </source>
</evidence>
<dbReference type="HOGENOM" id="CLU_002498_9_1_1"/>
<reference evidence="1 2" key="1">
    <citation type="submission" date="2014-04" db="EMBL/GenBank/DDBJ databases">
        <authorList>
            <consortium name="DOE Joint Genome Institute"/>
            <person name="Kuo A."/>
            <person name="Kohler A."/>
            <person name="Jargeat P."/>
            <person name="Nagy L.G."/>
            <person name="Floudas D."/>
            <person name="Copeland A."/>
            <person name="Barry K.W."/>
            <person name="Cichocki N."/>
            <person name="Veneault-Fourrey C."/>
            <person name="LaButti K."/>
            <person name="Lindquist E.A."/>
            <person name="Lipzen A."/>
            <person name="Lundell T."/>
            <person name="Morin E."/>
            <person name="Murat C."/>
            <person name="Sun H."/>
            <person name="Tunlid A."/>
            <person name="Henrissat B."/>
            <person name="Grigoriev I.V."/>
            <person name="Hibbett D.S."/>
            <person name="Martin F."/>
            <person name="Nordberg H.P."/>
            <person name="Cantor M.N."/>
            <person name="Hua S.X."/>
        </authorList>
    </citation>
    <scope>NUCLEOTIDE SEQUENCE [LARGE SCALE GENOMIC DNA]</scope>
    <source>
        <strain evidence="1 2">Ve08.2h10</strain>
    </source>
</reference>
<name>A0A0D0E2E7_9AGAM</name>
<keyword evidence="2" id="KW-1185">Reference proteome</keyword>
<dbReference type="Proteomes" id="UP000054538">
    <property type="component" value="Unassembled WGS sequence"/>
</dbReference>
<dbReference type="STRING" id="930991.A0A0D0E2E7"/>
<proteinExistence type="predicted"/>
<dbReference type="OrthoDB" id="2692094at2759"/>
<gene>
    <name evidence="1" type="ORF">PAXRUDRAFT_33363</name>
</gene>
<accession>A0A0D0E2E7</accession>